<evidence type="ECO:0000256" key="1">
    <source>
        <dbReference type="SAM" id="MobiDB-lite"/>
    </source>
</evidence>
<name>A0A5J5E9M1_9BIFI</name>
<protein>
    <submittedName>
        <fullName evidence="2">Uncharacterized protein</fullName>
    </submittedName>
</protein>
<proteinExistence type="predicted"/>
<reference evidence="2 3" key="1">
    <citation type="journal article" date="2019" name="Syst. Appl. Microbiol.">
        <title>Characterization of Bifidobacterium species in feaces of the Egyptian fruit bat: Description of B. vespertilionis sp. nov. and B. rousetti sp. nov.</title>
        <authorList>
            <person name="Modesto M."/>
            <person name="Satti M."/>
            <person name="Watanabe K."/>
            <person name="Puglisi E."/>
            <person name="Morelli L."/>
            <person name="Huang C.-H."/>
            <person name="Liou J.-S."/>
            <person name="Miyashita M."/>
            <person name="Tamura T."/>
            <person name="Saito S."/>
            <person name="Mori K."/>
            <person name="Huang L."/>
            <person name="Sciavilla P."/>
            <person name="Sandri C."/>
            <person name="Spiezio C."/>
            <person name="Vitali F."/>
            <person name="Cavalieri D."/>
            <person name="Perpetuini G."/>
            <person name="Tofalo R."/>
            <person name="Bonetti A."/>
            <person name="Arita M."/>
            <person name="Mattarelli P."/>
        </authorList>
    </citation>
    <scope>NUCLEOTIDE SEQUENCE [LARGE SCALE GENOMIC DNA]</scope>
    <source>
        <strain evidence="2 3">RST19</strain>
    </source>
</reference>
<evidence type="ECO:0000313" key="2">
    <source>
        <dbReference type="EMBL" id="KAA8825776.1"/>
    </source>
</evidence>
<gene>
    <name evidence="2" type="ORF">EMO92_04760</name>
</gene>
<dbReference type="EMBL" id="RZUG01000005">
    <property type="protein sequence ID" value="KAA8825776.1"/>
    <property type="molecule type" value="Genomic_DNA"/>
</dbReference>
<accession>A0A5J5E9M1</accession>
<dbReference type="Proteomes" id="UP000326251">
    <property type="component" value="Unassembled WGS sequence"/>
</dbReference>
<sequence length="203" mass="22660">MPNSMYQRKRMNDRGNAMGVIPPVYYGRRHLFKYDPKAVIAYRISIEIIAPGLNASTLDRSLRVSAIRFAGFIAERQLAKVQKTMHARYPLRSDLIAAGIRDGSVFIDVAGQIIQYGFDVIGILAAVDGTRSFVAHCVSDIESIANRMNKTGSRPKHERSSNDSQVESDLRDLKSSGQVNVDITAQPVRRSGPKHKAHQRIRL</sequence>
<feature type="region of interest" description="Disordered" evidence="1">
    <location>
        <begin position="148"/>
        <end position="203"/>
    </location>
</feature>
<dbReference type="RefSeq" id="WP_150335415.1">
    <property type="nucleotide sequence ID" value="NZ_RZUG01000005.1"/>
</dbReference>
<feature type="compositionally biased region" description="Basic residues" evidence="1">
    <location>
        <begin position="191"/>
        <end position="203"/>
    </location>
</feature>
<dbReference type="AlphaFoldDB" id="A0A5J5E9M1"/>
<comment type="caution">
    <text evidence="2">The sequence shown here is derived from an EMBL/GenBank/DDBJ whole genome shotgun (WGS) entry which is preliminary data.</text>
</comment>
<organism evidence="2 3">
    <name type="scientific">Bifidobacterium reuteri</name>
    <dbReference type="NCBI Taxonomy" id="983706"/>
    <lineage>
        <taxon>Bacteria</taxon>
        <taxon>Bacillati</taxon>
        <taxon>Actinomycetota</taxon>
        <taxon>Actinomycetes</taxon>
        <taxon>Bifidobacteriales</taxon>
        <taxon>Bifidobacteriaceae</taxon>
        <taxon>Bifidobacterium</taxon>
    </lineage>
</organism>
<evidence type="ECO:0000313" key="3">
    <source>
        <dbReference type="Proteomes" id="UP000326251"/>
    </source>
</evidence>